<dbReference type="Proteomes" id="UP000620124">
    <property type="component" value="Unassembled WGS sequence"/>
</dbReference>
<keyword evidence="2" id="KW-1133">Transmembrane helix</keyword>
<dbReference type="AlphaFoldDB" id="A0A8H6Y8D1"/>
<keyword evidence="2" id="KW-0472">Membrane</keyword>
<feature type="compositionally biased region" description="Polar residues" evidence="1">
    <location>
        <begin position="89"/>
        <end position="100"/>
    </location>
</feature>
<protein>
    <recommendedName>
        <fullName evidence="5">Mid2 domain-containing protein</fullName>
    </recommendedName>
</protein>
<evidence type="ECO:0000313" key="3">
    <source>
        <dbReference type="EMBL" id="KAF7356208.1"/>
    </source>
</evidence>
<reference evidence="3" key="1">
    <citation type="submission" date="2020-05" db="EMBL/GenBank/DDBJ databases">
        <title>Mycena genomes resolve the evolution of fungal bioluminescence.</title>
        <authorList>
            <person name="Tsai I.J."/>
        </authorList>
    </citation>
    <scope>NUCLEOTIDE SEQUENCE</scope>
    <source>
        <strain evidence="3">CCC161011</strain>
    </source>
</reference>
<evidence type="ECO:0008006" key="5">
    <source>
        <dbReference type="Google" id="ProtNLM"/>
    </source>
</evidence>
<comment type="caution">
    <text evidence="3">The sequence shown here is derived from an EMBL/GenBank/DDBJ whole genome shotgun (WGS) entry which is preliminary data.</text>
</comment>
<keyword evidence="2" id="KW-0812">Transmembrane</keyword>
<sequence length="270" mass="28222">MSDPPELCSRSLGPREFGMPKAAPPAVWSWWWATGMTFFGNPHHPQTLVLPPSVYSWWSATGSSLGTVSGLQIEEATTTVQVMGGASSTLATTSDQSQSVPPAVPLTTETSHESSSTGHGTPHAEAITPAPSSPPISCPPTKIMTSSGSSLFEAPTVGPTPSPLPSDSPTITSSSSALAAKSKNKAIPIAIGVVVPLVLIILGVVAFILYKRRQRARDRREWERTHEAIADAVRQVGAPAAAGLPAWNPALGDMKELLDGDTAPLFDKSA</sequence>
<accession>A0A8H6Y8D1</accession>
<feature type="region of interest" description="Disordered" evidence="1">
    <location>
        <begin position="89"/>
        <end position="174"/>
    </location>
</feature>
<evidence type="ECO:0000313" key="4">
    <source>
        <dbReference type="Proteomes" id="UP000620124"/>
    </source>
</evidence>
<dbReference type="EMBL" id="JACAZI010000007">
    <property type="protein sequence ID" value="KAF7356208.1"/>
    <property type="molecule type" value="Genomic_DNA"/>
</dbReference>
<organism evidence="3 4">
    <name type="scientific">Mycena venus</name>
    <dbReference type="NCBI Taxonomy" id="2733690"/>
    <lineage>
        <taxon>Eukaryota</taxon>
        <taxon>Fungi</taxon>
        <taxon>Dikarya</taxon>
        <taxon>Basidiomycota</taxon>
        <taxon>Agaricomycotina</taxon>
        <taxon>Agaricomycetes</taxon>
        <taxon>Agaricomycetidae</taxon>
        <taxon>Agaricales</taxon>
        <taxon>Marasmiineae</taxon>
        <taxon>Mycenaceae</taxon>
        <taxon>Mycena</taxon>
    </lineage>
</organism>
<feature type="region of interest" description="Disordered" evidence="1">
    <location>
        <begin position="1"/>
        <end position="21"/>
    </location>
</feature>
<keyword evidence="4" id="KW-1185">Reference proteome</keyword>
<proteinExistence type="predicted"/>
<evidence type="ECO:0000256" key="1">
    <source>
        <dbReference type="SAM" id="MobiDB-lite"/>
    </source>
</evidence>
<feature type="compositionally biased region" description="Low complexity" evidence="1">
    <location>
        <begin position="107"/>
        <end position="130"/>
    </location>
</feature>
<dbReference type="OrthoDB" id="3065363at2759"/>
<feature type="transmembrane region" description="Helical" evidence="2">
    <location>
        <begin position="186"/>
        <end position="210"/>
    </location>
</feature>
<evidence type="ECO:0000256" key="2">
    <source>
        <dbReference type="SAM" id="Phobius"/>
    </source>
</evidence>
<gene>
    <name evidence="3" type="ORF">MVEN_00952200</name>
</gene>
<name>A0A8H6Y8D1_9AGAR</name>